<sequence length="398" mass="45010">MSANESLITPEAKAATNKNGNLRVNTEPTTTMLTMDHRDGMDDMVMLKSSPLGVSQNSPTSNDDNPKSSWWKRGLDIFRKVASNDEEDTTPRDLQAVEETHYKPLEEERKAASHFGRKQDEYDGVRSRRGSPRNELRGDTVLDVLSGGGVAAVSKRRSTQEDALQQDCAFFYKAQEDVENNAGEANSRGRFRALRYEEHQPAFSYQDAVDVLTPSFLQEYKSRYEQLNQVEPDALNPADNNHELRLVETEENLRQFQNVITSETTINSTIFYEQDGRVLMHLPMDSIRLVMDPDLEAGVLSVEQWRCEEDEGKGVFPLGVQQENKPLADRPPLRYVLTVPPDLYRKIVSEMSDNLTTPFGIGRCCSDNEKADIRIAIFILVIVLFVLFINTEAYGPHG</sequence>
<feature type="compositionally biased region" description="Polar residues" evidence="1">
    <location>
        <begin position="52"/>
        <end position="63"/>
    </location>
</feature>
<feature type="transmembrane region" description="Helical" evidence="2">
    <location>
        <begin position="373"/>
        <end position="391"/>
    </location>
</feature>
<dbReference type="EMBL" id="HBIM01015211">
    <property type="protein sequence ID" value="CAE0414836.1"/>
    <property type="molecule type" value="Transcribed_RNA"/>
</dbReference>
<keyword evidence="2" id="KW-0472">Membrane</keyword>
<feature type="region of interest" description="Disordered" evidence="1">
    <location>
        <begin position="1"/>
        <end position="29"/>
    </location>
</feature>
<dbReference type="AlphaFoldDB" id="A0A7S3L886"/>
<keyword evidence="2" id="KW-1133">Transmembrane helix</keyword>
<feature type="region of interest" description="Disordered" evidence="1">
    <location>
        <begin position="48"/>
        <end position="68"/>
    </location>
</feature>
<evidence type="ECO:0000256" key="2">
    <source>
        <dbReference type="SAM" id="Phobius"/>
    </source>
</evidence>
<gene>
    <name evidence="3" type="ORF">ACOF00016_LOCUS12018</name>
</gene>
<feature type="region of interest" description="Disordered" evidence="1">
    <location>
        <begin position="108"/>
        <end position="135"/>
    </location>
</feature>
<evidence type="ECO:0000313" key="3">
    <source>
        <dbReference type="EMBL" id="CAE0414836.1"/>
    </source>
</evidence>
<proteinExistence type="predicted"/>
<feature type="compositionally biased region" description="Polar residues" evidence="1">
    <location>
        <begin position="16"/>
        <end position="29"/>
    </location>
</feature>
<evidence type="ECO:0000256" key="1">
    <source>
        <dbReference type="SAM" id="MobiDB-lite"/>
    </source>
</evidence>
<name>A0A7S3L886_9STRA</name>
<accession>A0A7S3L886</accession>
<reference evidence="3" key="1">
    <citation type="submission" date="2021-01" db="EMBL/GenBank/DDBJ databases">
        <authorList>
            <person name="Corre E."/>
            <person name="Pelletier E."/>
            <person name="Niang G."/>
            <person name="Scheremetjew M."/>
            <person name="Finn R."/>
            <person name="Kale V."/>
            <person name="Holt S."/>
            <person name="Cochrane G."/>
            <person name="Meng A."/>
            <person name="Brown T."/>
            <person name="Cohen L."/>
        </authorList>
    </citation>
    <scope>NUCLEOTIDE SEQUENCE</scope>
    <source>
        <strain evidence="3">CCMP127</strain>
    </source>
</reference>
<protein>
    <submittedName>
        <fullName evidence="3">Uncharacterized protein</fullName>
    </submittedName>
</protein>
<keyword evidence="2" id="KW-0812">Transmembrane</keyword>
<organism evidence="3">
    <name type="scientific">Amphora coffeiformis</name>
    <dbReference type="NCBI Taxonomy" id="265554"/>
    <lineage>
        <taxon>Eukaryota</taxon>
        <taxon>Sar</taxon>
        <taxon>Stramenopiles</taxon>
        <taxon>Ochrophyta</taxon>
        <taxon>Bacillariophyta</taxon>
        <taxon>Bacillariophyceae</taxon>
        <taxon>Bacillariophycidae</taxon>
        <taxon>Thalassiophysales</taxon>
        <taxon>Catenulaceae</taxon>
        <taxon>Amphora</taxon>
    </lineage>
</organism>